<dbReference type="EMBL" id="MF417985">
    <property type="protein sequence ID" value="ASN72917.1"/>
    <property type="molecule type" value="Genomic_DNA"/>
</dbReference>
<keyword evidence="1" id="KW-1133">Transmembrane helix</keyword>
<feature type="transmembrane region" description="Helical" evidence="1">
    <location>
        <begin position="60"/>
        <end position="81"/>
    </location>
</feature>
<feature type="domain" description="YrhK" evidence="2">
    <location>
        <begin position="25"/>
        <end position="78"/>
    </location>
</feature>
<evidence type="ECO:0000259" key="2">
    <source>
        <dbReference type="Pfam" id="PF14145"/>
    </source>
</evidence>
<dbReference type="Pfam" id="PF14145">
    <property type="entry name" value="YrhK"/>
    <property type="match status" value="1"/>
</dbReference>
<dbReference type="EMBL" id="MF417881">
    <property type="protein sequence ID" value="ASN68805.1"/>
    <property type="molecule type" value="Genomic_DNA"/>
</dbReference>
<gene>
    <name evidence="3" type="ORF">10F9_3</name>
    <name evidence="4" type="ORF">7AX3_64</name>
    <name evidence="5" type="ORF">7F1_13</name>
</gene>
<dbReference type="InterPro" id="IPR025424">
    <property type="entry name" value="YrhK_domain"/>
</dbReference>
<evidence type="ECO:0000313" key="4">
    <source>
        <dbReference type="EMBL" id="ASN68805.1"/>
    </source>
</evidence>
<dbReference type="EMBL" id="MF417845">
    <property type="protein sequence ID" value="ASN67482.1"/>
    <property type="molecule type" value="Genomic_DNA"/>
</dbReference>
<keyword evidence="1" id="KW-0472">Membrane</keyword>
<reference evidence="3" key="1">
    <citation type="submission" date="2017-06" db="EMBL/GenBank/DDBJ databases">
        <title>Novel phages from South African skin metaviromes.</title>
        <authorList>
            <person name="van Zyl L.J."/>
            <person name="Abrahams Y."/>
            <person name="Stander E.A."/>
            <person name="Kirby B.M."/>
            <person name="Clavaud C."/>
            <person name="Farcet C."/>
            <person name="Breton L."/>
            <person name="Trindade M.I."/>
        </authorList>
    </citation>
    <scope>NUCLEOTIDE SEQUENCE</scope>
</reference>
<evidence type="ECO:0000313" key="3">
    <source>
        <dbReference type="EMBL" id="ASN67482.1"/>
    </source>
</evidence>
<evidence type="ECO:0000256" key="1">
    <source>
        <dbReference type="SAM" id="Phobius"/>
    </source>
</evidence>
<feature type="transmembrane region" description="Helical" evidence="1">
    <location>
        <begin position="36"/>
        <end position="54"/>
    </location>
</feature>
<name>A0A2H4IYD3_9CAUD</name>
<evidence type="ECO:0000313" key="5">
    <source>
        <dbReference type="EMBL" id="ASN72917.1"/>
    </source>
</evidence>
<sequence>MSMEDSKRKHEAVIHFGADHIVIERRYRALGALNDLLIAVWFLIGSIFFFYDSLMTDGTWLFVAGSLQLLLRPVITLAELIHVKKAYGRSQA</sequence>
<organism evidence="3">
    <name type="scientific">uncultured Caudovirales phage</name>
    <dbReference type="NCBI Taxonomy" id="2100421"/>
    <lineage>
        <taxon>Viruses</taxon>
        <taxon>Duplodnaviria</taxon>
        <taxon>Heunggongvirae</taxon>
        <taxon>Uroviricota</taxon>
        <taxon>Caudoviricetes</taxon>
        <taxon>Peduoviridae</taxon>
        <taxon>Maltschvirus</taxon>
        <taxon>Maltschvirus maltsch</taxon>
    </lineage>
</organism>
<keyword evidence="1" id="KW-0812">Transmembrane</keyword>
<protein>
    <recommendedName>
        <fullName evidence="2">YrhK domain-containing protein</fullName>
    </recommendedName>
</protein>
<accession>A0A2H4IYD3</accession>
<proteinExistence type="predicted"/>